<dbReference type="InterPro" id="IPR036890">
    <property type="entry name" value="HATPase_C_sf"/>
</dbReference>
<dbReference type="PROSITE" id="PS50109">
    <property type="entry name" value="HIS_KIN"/>
    <property type="match status" value="1"/>
</dbReference>
<evidence type="ECO:0000313" key="9">
    <source>
        <dbReference type="Proteomes" id="UP000229390"/>
    </source>
</evidence>
<name>A0A2M6T1B4_9BACT</name>
<dbReference type="PRINTS" id="PR00344">
    <property type="entry name" value="BCTRLSENSOR"/>
</dbReference>
<comment type="catalytic activity">
    <reaction evidence="1">
        <text>ATP + protein L-histidine = ADP + protein N-phospho-L-histidine.</text>
        <dbReference type="EC" id="2.7.13.3"/>
    </reaction>
</comment>
<keyword evidence="5" id="KW-0418">Kinase</keyword>
<dbReference type="InterPro" id="IPR036097">
    <property type="entry name" value="HisK_dim/P_sf"/>
</dbReference>
<dbReference type="Pfam" id="PF00512">
    <property type="entry name" value="HisKA"/>
    <property type="match status" value="1"/>
</dbReference>
<dbReference type="EMBL" id="PEYE01000010">
    <property type="protein sequence ID" value="PIS39037.1"/>
    <property type="molecule type" value="Genomic_DNA"/>
</dbReference>
<feature type="domain" description="Histidine kinase" evidence="7">
    <location>
        <begin position="16"/>
        <end position="236"/>
    </location>
</feature>
<proteinExistence type="predicted"/>
<evidence type="ECO:0000256" key="5">
    <source>
        <dbReference type="ARBA" id="ARBA00022777"/>
    </source>
</evidence>
<dbReference type="GO" id="GO:0004721">
    <property type="term" value="F:phosphoprotein phosphatase activity"/>
    <property type="evidence" value="ECO:0007669"/>
    <property type="project" value="TreeGrafter"/>
</dbReference>
<keyword evidence="4" id="KW-0808">Transferase</keyword>
<keyword evidence="6" id="KW-0902">Two-component regulatory system</keyword>
<dbReference type="InterPro" id="IPR003661">
    <property type="entry name" value="HisK_dim/P_dom"/>
</dbReference>
<keyword evidence="3" id="KW-0597">Phosphoprotein</keyword>
<dbReference type="CDD" id="cd00075">
    <property type="entry name" value="HATPase"/>
    <property type="match status" value="1"/>
</dbReference>
<dbReference type="EC" id="2.7.13.3" evidence="2"/>
<dbReference type="SMART" id="SM00387">
    <property type="entry name" value="HATPase_c"/>
    <property type="match status" value="1"/>
</dbReference>
<dbReference type="GO" id="GO:0005886">
    <property type="term" value="C:plasma membrane"/>
    <property type="evidence" value="ECO:0007669"/>
    <property type="project" value="TreeGrafter"/>
</dbReference>
<dbReference type="GO" id="GO:0000155">
    <property type="term" value="F:phosphorelay sensor kinase activity"/>
    <property type="evidence" value="ECO:0007669"/>
    <property type="project" value="InterPro"/>
</dbReference>
<dbReference type="InterPro" id="IPR003594">
    <property type="entry name" value="HATPase_dom"/>
</dbReference>
<evidence type="ECO:0000256" key="3">
    <source>
        <dbReference type="ARBA" id="ARBA00022553"/>
    </source>
</evidence>
<dbReference type="SMART" id="SM00388">
    <property type="entry name" value="HisKA"/>
    <property type="match status" value="1"/>
</dbReference>
<sequence>MSRRLSKPKIAEVVSITTHQLKTPISIVKGYLEALVSGDCGEVNEKQKDYLEDALKNLTRMSLIVNHLLEVSRIEEGRYKLQKEKFSLEKITTEVIQDLLSWVRASNSEIYFKSEPNLPPAVSDSLKIRQVIENIISNAFKYKNPGKGKIEIRIKKQDKYLVFSCKDNGTGIPKEDLKKIFSKFYRSEKAIVLDPSGTGLGLYINRAIIELSGGKIWCRNNPKRGVTFYFTLPFVK</sequence>
<evidence type="ECO:0000313" key="8">
    <source>
        <dbReference type="EMBL" id="PIS39037.1"/>
    </source>
</evidence>
<dbReference type="Gene3D" id="1.10.287.130">
    <property type="match status" value="1"/>
</dbReference>
<dbReference type="InterPro" id="IPR005467">
    <property type="entry name" value="His_kinase_dom"/>
</dbReference>
<dbReference type="InterPro" id="IPR004358">
    <property type="entry name" value="Sig_transdc_His_kin-like_C"/>
</dbReference>
<reference evidence="9" key="1">
    <citation type="submission" date="2017-09" db="EMBL/GenBank/DDBJ databases">
        <title>Depth-based differentiation of microbial function through sediment-hosted aquifers and enrichment of novel symbionts in the deep terrestrial subsurface.</title>
        <authorList>
            <person name="Probst A.J."/>
            <person name="Ladd B."/>
            <person name="Jarett J.K."/>
            <person name="Geller-Mcgrath D.E."/>
            <person name="Sieber C.M.K."/>
            <person name="Emerson J.B."/>
            <person name="Anantharaman K."/>
            <person name="Thomas B.C."/>
            <person name="Malmstrom R."/>
            <person name="Stieglmeier M."/>
            <person name="Klingl A."/>
            <person name="Woyke T."/>
            <person name="Ryan C.M."/>
            <person name="Banfield J.F."/>
        </authorList>
    </citation>
    <scope>NUCLEOTIDE SEQUENCE [LARGE SCALE GENOMIC DNA]</scope>
</reference>
<evidence type="ECO:0000256" key="6">
    <source>
        <dbReference type="ARBA" id="ARBA00023012"/>
    </source>
</evidence>
<dbReference type="SUPFAM" id="SSF47384">
    <property type="entry name" value="Homodimeric domain of signal transducing histidine kinase"/>
    <property type="match status" value="1"/>
</dbReference>
<dbReference type="Pfam" id="PF02518">
    <property type="entry name" value="HATPase_c"/>
    <property type="match status" value="1"/>
</dbReference>
<dbReference type="Proteomes" id="UP000229390">
    <property type="component" value="Unassembled WGS sequence"/>
</dbReference>
<evidence type="ECO:0000256" key="1">
    <source>
        <dbReference type="ARBA" id="ARBA00000085"/>
    </source>
</evidence>
<gene>
    <name evidence="8" type="ORF">COT34_00525</name>
</gene>
<dbReference type="InterPro" id="IPR050351">
    <property type="entry name" value="BphY/WalK/GraS-like"/>
</dbReference>
<dbReference type="GO" id="GO:0016036">
    <property type="term" value="P:cellular response to phosphate starvation"/>
    <property type="evidence" value="ECO:0007669"/>
    <property type="project" value="TreeGrafter"/>
</dbReference>
<evidence type="ECO:0000256" key="4">
    <source>
        <dbReference type="ARBA" id="ARBA00022679"/>
    </source>
</evidence>
<comment type="caution">
    <text evidence="8">The sequence shown here is derived from an EMBL/GenBank/DDBJ whole genome shotgun (WGS) entry which is preliminary data.</text>
</comment>
<evidence type="ECO:0000259" key="7">
    <source>
        <dbReference type="PROSITE" id="PS50109"/>
    </source>
</evidence>
<dbReference type="Gene3D" id="3.30.565.10">
    <property type="entry name" value="Histidine kinase-like ATPase, C-terminal domain"/>
    <property type="match status" value="1"/>
</dbReference>
<dbReference type="AlphaFoldDB" id="A0A2M6T1B4"/>
<dbReference type="SUPFAM" id="SSF55874">
    <property type="entry name" value="ATPase domain of HSP90 chaperone/DNA topoisomerase II/histidine kinase"/>
    <property type="match status" value="1"/>
</dbReference>
<dbReference type="CDD" id="cd00082">
    <property type="entry name" value="HisKA"/>
    <property type="match status" value="1"/>
</dbReference>
<dbReference type="PANTHER" id="PTHR45453">
    <property type="entry name" value="PHOSPHATE REGULON SENSOR PROTEIN PHOR"/>
    <property type="match status" value="1"/>
</dbReference>
<dbReference type="PANTHER" id="PTHR45453:SF1">
    <property type="entry name" value="PHOSPHATE REGULON SENSOR PROTEIN PHOR"/>
    <property type="match status" value="1"/>
</dbReference>
<accession>A0A2M6T1B4</accession>
<dbReference type="FunFam" id="3.30.565.10:FF:000006">
    <property type="entry name" value="Sensor histidine kinase WalK"/>
    <property type="match status" value="1"/>
</dbReference>
<organism evidence="8 9">
    <name type="scientific">Candidatus Nealsonbacteria bacterium CG08_land_8_20_14_0_20_43_11</name>
    <dbReference type="NCBI Taxonomy" id="1974706"/>
    <lineage>
        <taxon>Bacteria</taxon>
        <taxon>Candidatus Nealsoniibacteriota</taxon>
    </lineage>
</organism>
<protein>
    <recommendedName>
        <fullName evidence="2">histidine kinase</fullName>
        <ecNumber evidence="2">2.7.13.3</ecNumber>
    </recommendedName>
</protein>
<evidence type="ECO:0000256" key="2">
    <source>
        <dbReference type="ARBA" id="ARBA00012438"/>
    </source>
</evidence>